<dbReference type="InterPro" id="IPR036097">
    <property type="entry name" value="HisK_dim/P_sf"/>
</dbReference>
<comment type="subcellular location">
    <subcellularLocation>
        <location evidence="2">Cell membrane</location>
        <topology evidence="2">Multi-pass membrane protein</topology>
    </subcellularLocation>
</comment>
<evidence type="ECO:0000256" key="9">
    <source>
        <dbReference type="ARBA" id="ARBA00022840"/>
    </source>
</evidence>
<keyword evidence="10" id="KW-0812">Transmembrane</keyword>
<dbReference type="SUPFAM" id="SSF47384">
    <property type="entry name" value="Homodimeric domain of signal transducing histidine kinase"/>
    <property type="match status" value="1"/>
</dbReference>
<keyword evidence="10" id="KW-0472">Membrane</keyword>
<dbReference type="CDD" id="cd00082">
    <property type="entry name" value="HisKA"/>
    <property type="match status" value="1"/>
</dbReference>
<dbReference type="Pfam" id="PF00672">
    <property type="entry name" value="HAMP"/>
    <property type="match status" value="1"/>
</dbReference>
<dbReference type="RefSeq" id="WP_106736739.1">
    <property type="nucleotide sequence ID" value="NZ_CP027657.1"/>
</dbReference>
<reference evidence="13 14" key="1">
    <citation type="submission" date="2018-03" db="EMBL/GenBank/DDBJ databases">
        <title>Complete genome sequence and methylome analysis of Pseudomonas mendocina NEB 698.</title>
        <authorList>
            <person name="Morgan R.D."/>
        </authorList>
    </citation>
    <scope>NUCLEOTIDE SEQUENCE [LARGE SCALE GENOMIC DNA]</scope>
    <source>
        <strain evidence="13 14">NEB698</strain>
    </source>
</reference>
<dbReference type="InterPro" id="IPR003660">
    <property type="entry name" value="HAMP_dom"/>
</dbReference>
<keyword evidence="5" id="KW-0597">Phosphoprotein</keyword>
<dbReference type="CDD" id="cd06225">
    <property type="entry name" value="HAMP"/>
    <property type="match status" value="1"/>
</dbReference>
<dbReference type="PROSITE" id="PS50109">
    <property type="entry name" value="HIS_KIN"/>
    <property type="match status" value="1"/>
</dbReference>
<dbReference type="AlphaFoldDB" id="A0A2R3QJF2"/>
<keyword evidence="10" id="KW-1133">Transmembrane helix</keyword>
<evidence type="ECO:0000256" key="1">
    <source>
        <dbReference type="ARBA" id="ARBA00000085"/>
    </source>
</evidence>
<accession>A0A2R3QJF2</accession>
<protein>
    <recommendedName>
        <fullName evidence="3">histidine kinase</fullName>
        <ecNumber evidence="3">2.7.13.3</ecNumber>
    </recommendedName>
</protein>
<dbReference type="InterPro" id="IPR036890">
    <property type="entry name" value="HATPase_C_sf"/>
</dbReference>
<dbReference type="SMART" id="SM00304">
    <property type="entry name" value="HAMP"/>
    <property type="match status" value="1"/>
</dbReference>
<gene>
    <name evidence="13" type="ORF">C7A17_03670</name>
</gene>
<keyword evidence="6" id="KW-0808">Transferase</keyword>
<feature type="domain" description="HAMP" evidence="12">
    <location>
        <begin position="200"/>
        <end position="252"/>
    </location>
</feature>
<dbReference type="GO" id="GO:0005886">
    <property type="term" value="C:plasma membrane"/>
    <property type="evidence" value="ECO:0007669"/>
    <property type="project" value="UniProtKB-SubCell"/>
</dbReference>
<evidence type="ECO:0000256" key="5">
    <source>
        <dbReference type="ARBA" id="ARBA00022553"/>
    </source>
</evidence>
<keyword evidence="9" id="KW-0067">ATP-binding</keyword>
<keyword evidence="7" id="KW-0547">Nucleotide-binding</keyword>
<proteinExistence type="predicted"/>
<evidence type="ECO:0000256" key="8">
    <source>
        <dbReference type="ARBA" id="ARBA00022777"/>
    </source>
</evidence>
<dbReference type="CDD" id="cd00075">
    <property type="entry name" value="HATPase"/>
    <property type="match status" value="1"/>
</dbReference>
<dbReference type="Pfam" id="PF02518">
    <property type="entry name" value="HATPase_c"/>
    <property type="match status" value="1"/>
</dbReference>
<evidence type="ECO:0000259" key="12">
    <source>
        <dbReference type="PROSITE" id="PS50885"/>
    </source>
</evidence>
<evidence type="ECO:0000256" key="6">
    <source>
        <dbReference type="ARBA" id="ARBA00022679"/>
    </source>
</evidence>
<dbReference type="EMBL" id="CP027657">
    <property type="protein sequence ID" value="AVO51896.1"/>
    <property type="molecule type" value="Genomic_DNA"/>
</dbReference>
<keyword evidence="4" id="KW-1003">Cell membrane</keyword>
<organism evidence="13 14">
    <name type="scientific">Ectopseudomonas mendocina</name>
    <name type="common">Pseudomonas mendocina</name>
    <dbReference type="NCBI Taxonomy" id="300"/>
    <lineage>
        <taxon>Bacteria</taxon>
        <taxon>Pseudomonadati</taxon>
        <taxon>Pseudomonadota</taxon>
        <taxon>Gammaproteobacteria</taxon>
        <taxon>Pseudomonadales</taxon>
        <taxon>Pseudomonadaceae</taxon>
        <taxon>Ectopseudomonas</taxon>
    </lineage>
</organism>
<name>A0A2R3QJF2_ECTME</name>
<dbReference type="PRINTS" id="PR00344">
    <property type="entry name" value="BCTRLSENSOR"/>
</dbReference>
<dbReference type="Proteomes" id="UP000238327">
    <property type="component" value="Chromosome"/>
</dbReference>
<evidence type="ECO:0000256" key="4">
    <source>
        <dbReference type="ARBA" id="ARBA00022475"/>
    </source>
</evidence>
<dbReference type="Pfam" id="PF00512">
    <property type="entry name" value="HisKA"/>
    <property type="match status" value="1"/>
</dbReference>
<dbReference type="InterPro" id="IPR003594">
    <property type="entry name" value="HATPase_dom"/>
</dbReference>
<feature type="transmembrane region" description="Helical" evidence="10">
    <location>
        <begin position="184"/>
        <end position="203"/>
    </location>
</feature>
<dbReference type="SMART" id="SM00387">
    <property type="entry name" value="HATPase_c"/>
    <property type="match status" value="1"/>
</dbReference>
<dbReference type="InterPro" id="IPR003661">
    <property type="entry name" value="HisK_dim/P_dom"/>
</dbReference>
<dbReference type="OrthoDB" id="9804645at2"/>
<evidence type="ECO:0000256" key="10">
    <source>
        <dbReference type="SAM" id="Phobius"/>
    </source>
</evidence>
<feature type="domain" description="Histidine kinase" evidence="11">
    <location>
        <begin position="260"/>
        <end position="459"/>
    </location>
</feature>
<evidence type="ECO:0000313" key="14">
    <source>
        <dbReference type="Proteomes" id="UP000238327"/>
    </source>
</evidence>
<dbReference type="GO" id="GO:0005524">
    <property type="term" value="F:ATP binding"/>
    <property type="evidence" value="ECO:0007669"/>
    <property type="project" value="UniProtKB-KW"/>
</dbReference>
<sequence>MKRLWPDSLFGRLVLILVAGLFAAQILTSSIWYEIRHGQVLEIPTRLLATRLADLILLDRRDPALAVTLIEALQGPDLRLLDTAPPARQLDEADHNREALLRQVIAERTGSTPTLRLLALDVLDPDGHPASLPVLFGTAPASGRFQVELQLPSGPVLYLEAIEEQGWTSASTLSLLLDYLTRIYLLRIVVVVLIALLAVRLVLRPLQRMTGAAEALGQDIHRPPLPVDGPREVRQAAQAFNAMQRRLIDSIAERTRFFAAVSHDLRTPITRLRLRAELLADEATRQRFRDDLQRMEEMVSASLDFLRSGELDDAREPVDIDALLQGLQADFHDLGAQVEIHGSACPLVAHASGLHRCLQNLLENAVRHAGGLIEIQLDDSADRLRIGIADRGPGIDEALLESVMEPFYRQDEARSESAGGYGLGLSIARQIASAHGGSLTLQPRTGGGLLAVLDLPRQS</sequence>
<dbReference type="STRING" id="1001585.MDS_3619"/>
<dbReference type="Gene3D" id="1.10.287.130">
    <property type="match status" value="1"/>
</dbReference>
<keyword evidence="8 13" id="KW-0418">Kinase</keyword>
<comment type="catalytic activity">
    <reaction evidence="1">
        <text>ATP + protein L-histidine = ADP + protein N-phospho-L-histidine.</text>
        <dbReference type="EC" id="2.7.13.3"/>
    </reaction>
</comment>
<dbReference type="PROSITE" id="PS50885">
    <property type="entry name" value="HAMP"/>
    <property type="match status" value="1"/>
</dbReference>
<dbReference type="SMART" id="SM00388">
    <property type="entry name" value="HisKA"/>
    <property type="match status" value="1"/>
</dbReference>
<evidence type="ECO:0000256" key="2">
    <source>
        <dbReference type="ARBA" id="ARBA00004651"/>
    </source>
</evidence>
<evidence type="ECO:0000313" key="13">
    <source>
        <dbReference type="EMBL" id="AVO51896.1"/>
    </source>
</evidence>
<dbReference type="EC" id="2.7.13.3" evidence="3"/>
<dbReference type="GO" id="GO:0000155">
    <property type="term" value="F:phosphorelay sensor kinase activity"/>
    <property type="evidence" value="ECO:0007669"/>
    <property type="project" value="InterPro"/>
</dbReference>
<dbReference type="InterPro" id="IPR005467">
    <property type="entry name" value="His_kinase_dom"/>
</dbReference>
<dbReference type="Gene3D" id="3.30.565.10">
    <property type="entry name" value="Histidine kinase-like ATPase, C-terminal domain"/>
    <property type="match status" value="1"/>
</dbReference>
<evidence type="ECO:0000256" key="3">
    <source>
        <dbReference type="ARBA" id="ARBA00012438"/>
    </source>
</evidence>
<dbReference type="InterPro" id="IPR004358">
    <property type="entry name" value="Sig_transdc_His_kin-like_C"/>
</dbReference>
<evidence type="ECO:0000256" key="7">
    <source>
        <dbReference type="ARBA" id="ARBA00022741"/>
    </source>
</evidence>
<dbReference type="SUPFAM" id="SSF55874">
    <property type="entry name" value="ATPase domain of HSP90 chaperone/DNA topoisomerase II/histidine kinase"/>
    <property type="match status" value="1"/>
</dbReference>
<dbReference type="PANTHER" id="PTHR44936:SF10">
    <property type="entry name" value="SENSOR PROTEIN RSTB"/>
    <property type="match status" value="1"/>
</dbReference>
<dbReference type="InterPro" id="IPR050980">
    <property type="entry name" value="2C_sensor_his_kinase"/>
</dbReference>
<evidence type="ECO:0000259" key="11">
    <source>
        <dbReference type="PROSITE" id="PS50109"/>
    </source>
</evidence>
<dbReference type="PANTHER" id="PTHR44936">
    <property type="entry name" value="SENSOR PROTEIN CREC"/>
    <property type="match status" value="1"/>
</dbReference>
<dbReference type="SUPFAM" id="SSF158472">
    <property type="entry name" value="HAMP domain-like"/>
    <property type="match status" value="1"/>
</dbReference>